<protein>
    <submittedName>
        <fullName evidence="1">Uncharacterized protein</fullName>
    </submittedName>
</protein>
<reference evidence="1 2" key="1">
    <citation type="journal article" date="2022" name="Nat. Ecol. Evol.">
        <title>A masculinizing supergene underlies an exaggerated male reproductive morph in a spider.</title>
        <authorList>
            <person name="Hendrickx F."/>
            <person name="De Corte Z."/>
            <person name="Sonet G."/>
            <person name="Van Belleghem S.M."/>
            <person name="Kostlbacher S."/>
            <person name="Vangestel C."/>
        </authorList>
    </citation>
    <scope>NUCLEOTIDE SEQUENCE [LARGE SCALE GENOMIC DNA]</scope>
    <source>
        <strain evidence="1">W744_W776</strain>
    </source>
</reference>
<gene>
    <name evidence="1" type="ORF">JTE90_027707</name>
</gene>
<name>A0AAV6UVV7_9ARAC</name>
<keyword evidence="2" id="KW-1185">Reference proteome</keyword>
<evidence type="ECO:0000313" key="2">
    <source>
        <dbReference type="Proteomes" id="UP000827092"/>
    </source>
</evidence>
<comment type="caution">
    <text evidence="1">The sequence shown here is derived from an EMBL/GenBank/DDBJ whole genome shotgun (WGS) entry which is preliminary data.</text>
</comment>
<accession>A0AAV6UVV7</accession>
<dbReference type="EMBL" id="JAFNEN010000254">
    <property type="protein sequence ID" value="KAG8187933.1"/>
    <property type="molecule type" value="Genomic_DNA"/>
</dbReference>
<organism evidence="1 2">
    <name type="scientific">Oedothorax gibbosus</name>
    <dbReference type="NCBI Taxonomy" id="931172"/>
    <lineage>
        <taxon>Eukaryota</taxon>
        <taxon>Metazoa</taxon>
        <taxon>Ecdysozoa</taxon>
        <taxon>Arthropoda</taxon>
        <taxon>Chelicerata</taxon>
        <taxon>Arachnida</taxon>
        <taxon>Araneae</taxon>
        <taxon>Araneomorphae</taxon>
        <taxon>Entelegynae</taxon>
        <taxon>Araneoidea</taxon>
        <taxon>Linyphiidae</taxon>
        <taxon>Erigoninae</taxon>
        <taxon>Oedothorax</taxon>
    </lineage>
</organism>
<dbReference type="AlphaFoldDB" id="A0AAV6UVV7"/>
<evidence type="ECO:0000313" key="1">
    <source>
        <dbReference type="EMBL" id="KAG8187933.1"/>
    </source>
</evidence>
<dbReference type="Proteomes" id="UP000827092">
    <property type="component" value="Unassembled WGS sequence"/>
</dbReference>
<proteinExistence type="predicted"/>
<sequence>MSQIEADIAASNNCIEKFAEVFRSSRSLHWVQVCSLSLFLSRIFKDWLIMRQVDRRKTAECPSRLTQMVTKCQCS</sequence>